<evidence type="ECO:0000313" key="7">
    <source>
        <dbReference type="EMBL" id="AJQ93802.1"/>
    </source>
</evidence>
<dbReference type="KEGG" id="gsn:YC6258_01758"/>
<dbReference type="InterPro" id="IPR001633">
    <property type="entry name" value="EAL_dom"/>
</dbReference>
<accession>A0A0C5VGU1</accession>
<dbReference type="InterPro" id="IPR035919">
    <property type="entry name" value="EAL_sf"/>
</dbReference>
<dbReference type="Pfam" id="PF00990">
    <property type="entry name" value="GGDEF"/>
    <property type="match status" value="1"/>
</dbReference>
<feature type="domain" description="PAC" evidence="4">
    <location>
        <begin position="441"/>
        <end position="494"/>
    </location>
</feature>
<dbReference type="PROSITE" id="PS50112">
    <property type="entry name" value="PAS"/>
    <property type="match status" value="2"/>
</dbReference>
<dbReference type="Gene3D" id="3.30.70.270">
    <property type="match status" value="1"/>
</dbReference>
<evidence type="ECO:0000259" key="3">
    <source>
        <dbReference type="PROSITE" id="PS50112"/>
    </source>
</evidence>
<dbReference type="PROSITE" id="PS50887">
    <property type="entry name" value="GGDEF"/>
    <property type="match status" value="1"/>
</dbReference>
<evidence type="ECO:0000256" key="1">
    <source>
        <dbReference type="ARBA" id="ARBA00012282"/>
    </source>
</evidence>
<dbReference type="InterPro" id="IPR000160">
    <property type="entry name" value="GGDEF_dom"/>
</dbReference>
<dbReference type="PROSITE" id="PS50883">
    <property type="entry name" value="EAL"/>
    <property type="match status" value="1"/>
</dbReference>
<dbReference type="NCBIfam" id="TIGR00229">
    <property type="entry name" value="sensory_box"/>
    <property type="match status" value="2"/>
</dbReference>
<dbReference type="InterPro" id="IPR052155">
    <property type="entry name" value="Biofilm_reg_signaling"/>
</dbReference>
<dbReference type="InterPro" id="IPR001610">
    <property type="entry name" value="PAC"/>
</dbReference>
<feature type="domain" description="PAS" evidence="3">
    <location>
        <begin position="368"/>
        <end position="422"/>
    </location>
</feature>
<dbReference type="SMART" id="SM00052">
    <property type="entry name" value="EAL"/>
    <property type="match status" value="1"/>
</dbReference>
<evidence type="ECO:0000259" key="4">
    <source>
        <dbReference type="PROSITE" id="PS50113"/>
    </source>
</evidence>
<dbReference type="PANTHER" id="PTHR44757">
    <property type="entry name" value="DIGUANYLATE CYCLASE DGCP"/>
    <property type="match status" value="1"/>
</dbReference>
<evidence type="ECO:0000259" key="6">
    <source>
        <dbReference type="PROSITE" id="PS50887"/>
    </source>
</evidence>
<dbReference type="CDD" id="cd01948">
    <property type="entry name" value="EAL"/>
    <property type="match status" value="1"/>
</dbReference>
<dbReference type="EC" id="3.1.4.52" evidence="1"/>
<dbReference type="SMART" id="SM00086">
    <property type="entry name" value="PAC"/>
    <property type="match status" value="2"/>
</dbReference>
<keyword evidence="2" id="KW-0973">c-di-GMP</keyword>
<dbReference type="EMBL" id="CP007142">
    <property type="protein sequence ID" value="AJQ93802.1"/>
    <property type="molecule type" value="Genomic_DNA"/>
</dbReference>
<dbReference type="Pfam" id="PF08448">
    <property type="entry name" value="PAS_4"/>
    <property type="match status" value="1"/>
</dbReference>
<evidence type="ECO:0000256" key="2">
    <source>
        <dbReference type="ARBA" id="ARBA00022636"/>
    </source>
</evidence>
<dbReference type="RefSeq" id="WP_052830144.1">
    <property type="nucleotide sequence ID" value="NZ_CP007142.1"/>
</dbReference>
<dbReference type="InterPro" id="IPR000700">
    <property type="entry name" value="PAS-assoc_C"/>
</dbReference>
<sequence length="1055" mass="120319">MSNRIYHQNHQTVPLTDSHQLYQLERLRQWLSKALIHGKNETSLLTEICRLVVDVGNYPSCSLIMYTPDQSFERSARYPDSSSEHPQFDSSLYEQALHDLQAYHVIHPEQTPSLPFHKLSVILLPLSDPNSTILGILEICRPSAEQDLRENSMLKAIADDIACRLSELRQINGYRQQIKRLNTEKKRQGEFLSYLQRIDQITRILQSAGDPQYIMRRALDLILDIFRVSKALLSGPCDPAAKFWSIRVIAHTDEQPPLMKQNSQYPLLEEGVDFFNRLLASQDPVMFGDDSELPVPSQLLEQYDNPPPISGMAIAVYPLTGEPWTLTIVASGSRRTWSKLDQKVFKEIGRRLSMGLTTWLNYQHLEAREAELQSLVRAIPDLAWQKDRDGRFRNCNQELENLFGISREGIIGRTAADFYSPEQARIFDEEDLWVISQGQPLHREHWITFTRTGHKGLFELSKNPVFDSRGNVIGLVGIGHDVTERRRAEQELRIAATTFNSQEAITITDAENHILRVNQAFCDISGYSCEEVIGKTPNILASGRHDDTFYEHMWQQLKQFGHWQGEIWNRRKNGEIYPEWLSINVVKDSQGHITNYVGTFLDLTSNKQAEEEIERLAFYDLLTGLPNRRLFMDRLRQAQTNRARSNHINAVMLIDLDNFKVLNDSGSHDIGDHLLVQVAERLQNFIFDGDTAARLGGDEFIVLLEELSDNPHHAASQAKDVAEQIQQLLARPYTIADQIYHSTPSIGVTMMVSADEQAEDLVRQADIAMYQAKNAGRNTIRFFDPQMQSVLTQRATLESELRAAIDNSEFQLHYQPQVDSTGTIIGAEALIRWNHPVRGIIYPDQFIPLSEQTGLIEPLGQWALEQACRQLMRWSEDDRTQNLILAVNVSARQFHQDNFVEQVRQAISHSGASINHLKLEMTETMILGDVSGAITKMKQLQSMGIGFSLDDFGTGYSSLSYLTQLPLEQVKIDRSFIHNLPHNENNATVVQTIISLTRSLGLKVIAEGVETEAQRQFLNQHGCLHCQGYLFSRPVPIERFEQLLQLHDNHSQGYS</sequence>
<dbReference type="STRING" id="1445510.YC6258_01758"/>
<dbReference type="Pfam" id="PF00563">
    <property type="entry name" value="EAL"/>
    <property type="match status" value="1"/>
</dbReference>
<name>A0A0C5VGU1_9GAMM</name>
<dbReference type="SUPFAM" id="SSF55785">
    <property type="entry name" value="PYP-like sensor domain (PAS domain)"/>
    <property type="match status" value="2"/>
</dbReference>
<protein>
    <recommendedName>
        <fullName evidence="1">cyclic-guanylate-specific phosphodiesterase</fullName>
        <ecNumber evidence="1">3.1.4.52</ecNumber>
    </recommendedName>
</protein>
<dbReference type="Gene3D" id="3.20.20.450">
    <property type="entry name" value="EAL domain"/>
    <property type="match status" value="1"/>
</dbReference>
<feature type="domain" description="PAS" evidence="3">
    <location>
        <begin position="488"/>
        <end position="536"/>
    </location>
</feature>
<dbReference type="Gene3D" id="3.30.450.40">
    <property type="match status" value="1"/>
</dbReference>
<dbReference type="InterPro" id="IPR029016">
    <property type="entry name" value="GAF-like_dom_sf"/>
</dbReference>
<evidence type="ECO:0000259" key="5">
    <source>
        <dbReference type="PROSITE" id="PS50883"/>
    </source>
</evidence>
<dbReference type="Proteomes" id="UP000032266">
    <property type="component" value="Chromosome"/>
</dbReference>
<feature type="domain" description="EAL" evidence="5">
    <location>
        <begin position="794"/>
        <end position="1048"/>
    </location>
</feature>
<dbReference type="PATRIC" id="fig|1445510.3.peg.1722"/>
<dbReference type="InterPro" id="IPR043128">
    <property type="entry name" value="Rev_trsase/Diguanyl_cyclase"/>
</dbReference>
<reference evidence="7 8" key="1">
    <citation type="submission" date="2014-01" db="EMBL/GenBank/DDBJ databases">
        <title>Full genme sequencing of cellulolytic bacterium Gynuella sunshinyii YC6258T gen. nov., sp. nov.</title>
        <authorList>
            <person name="Khan H."/>
            <person name="Chung E.J."/>
            <person name="Chung Y.R."/>
        </authorList>
    </citation>
    <scope>NUCLEOTIDE SEQUENCE [LARGE SCALE GENOMIC DNA]</scope>
    <source>
        <strain evidence="7 8">YC6258</strain>
    </source>
</reference>
<proteinExistence type="predicted"/>
<dbReference type="HOGENOM" id="CLU_290158_0_0_6"/>
<dbReference type="Gene3D" id="3.30.450.20">
    <property type="entry name" value="PAS domain"/>
    <property type="match status" value="2"/>
</dbReference>
<dbReference type="SMART" id="SM00091">
    <property type="entry name" value="PAS"/>
    <property type="match status" value="2"/>
</dbReference>
<dbReference type="PROSITE" id="PS50113">
    <property type="entry name" value="PAC"/>
    <property type="match status" value="2"/>
</dbReference>
<evidence type="ECO:0000313" key="8">
    <source>
        <dbReference type="Proteomes" id="UP000032266"/>
    </source>
</evidence>
<dbReference type="InterPro" id="IPR029787">
    <property type="entry name" value="Nucleotide_cyclase"/>
</dbReference>
<dbReference type="AlphaFoldDB" id="A0A0C5VGU1"/>
<dbReference type="GO" id="GO:0071111">
    <property type="term" value="F:cyclic-guanylate-specific phosphodiesterase activity"/>
    <property type="evidence" value="ECO:0007669"/>
    <property type="project" value="UniProtKB-EC"/>
</dbReference>
<keyword evidence="8" id="KW-1185">Reference proteome</keyword>
<dbReference type="OrthoDB" id="9804951at2"/>
<dbReference type="SUPFAM" id="SSF141868">
    <property type="entry name" value="EAL domain-like"/>
    <property type="match status" value="1"/>
</dbReference>
<dbReference type="SUPFAM" id="SSF55073">
    <property type="entry name" value="Nucleotide cyclase"/>
    <property type="match status" value="1"/>
</dbReference>
<dbReference type="Pfam" id="PF13426">
    <property type="entry name" value="PAS_9"/>
    <property type="match status" value="1"/>
</dbReference>
<organism evidence="7 8">
    <name type="scientific">Gynuella sunshinyii YC6258</name>
    <dbReference type="NCBI Taxonomy" id="1445510"/>
    <lineage>
        <taxon>Bacteria</taxon>
        <taxon>Pseudomonadati</taxon>
        <taxon>Pseudomonadota</taxon>
        <taxon>Gammaproteobacteria</taxon>
        <taxon>Oceanospirillales</taxon>
        <taxon>Saccharospirillaceae</taxon>
        <taxon>Gynuella</taxon>
    </lineage>
</organism>
<dbReference type="SMART" id="SM00267">
    <property type="entry name" value="GGDEF"/>
    <property type="match status" value="1"/>
</dbReference>
<gene>
    <name evidence="7" type="ORF">YC6258_01758</name>
</gene>
<dbReference type="PANTHER" id="PTHR44757:SF2">
    <property type="entry name" value="BIOFILM ARCHITECTURE MAINTENANCE PROTEIN MBAA"/>
    <property type="match status" value="1"/>
</dbReference>
<dbReference type="CDD" id="cd00130">
    <property type="entry name" value="PAS"/>
    <property type="match status" value="2"/>
</dbReference>
<dbReference type="NCBIfam" id="TIGR00254">
    <property type="entry name" value="GGDEF"/>
    <property type="match status" value="1"/>
</dbReference>
<dbReference type="SUPFAM" id="SSF55781">
    <property type="entry name" value="GAF domain-like"/>
    <property type="match status" value="2"/>
</dbReference>
<dbReference type="InterPro" id="IPR013656">
    <property type="entry name" value="PAS_4"/>
</dbReference>
<dbReference type="CDD" id="cd01949">
    <property type="entry name" value="GGDEF"/>
    <property type="match status" value="1"/>
</dbReference>
<dbReference type="InterPro" id="IPR000014">
    <property type="entry name" value="PAS"/>
</dbReference>
<dbReference type="FunFam" id="3.20.20.450:FF:000001">
    <property type="entry name" value="Cyclic di-GMP phosphodiesterase yahA"/>
    <property type="match status" value="1"/>
</dbReference>
<feature type="domain" description="GGDEF" evidence="6">
    <location>
        <begin position="647"/>
        <end position="785"/>
    </location>
</feature>
<feature type="domain" description="PAC" evidence="4">
    <location>
        <begin position="563"/>
        <end position="615"/>
    </location>
</feature>
<dbReference type="InterPro" id="IPR035965">
    <property type="entry name" value="PAS-like_dom_sf"/>
</dbReference>